<evidence type="ECO:0008006" key="4">
    <source>
        <dbReference type="Google" id="ProtNLM"/>
    </source>
</evidence>
<comment type="caution">
    <text evidence="2">The sequence shown here is derived from an EMBL/GenBank/DDBJ whole genome shotgun (WGS) entry which is preliminary data.</text>
</comment>
<dbReference type="InterPro" id="IPR026444">
    <property type="entry name" value="Secre_tail"/>
</dbReference>
<feature type="chain" id="PRO_5045510140" description="T9SS type A sorting domain-containing protein" evidence="1">
    <location>
        <begin position="17"/>
        <end position="396"/>
    </location>
</feature>
<dbReference type="NCBIfam" id="TIGR04183">
    <property type="entry name" value="Por_Secre_tail"/>
    <property type="match status" value="1"/>
</dbReference>
<sequence length="396" mass="40596">MLLLLLCGTLLNPVMAQGPSATVTSVNNTVCAGAVLKVGYSVSSNFAPGNQFQVELSDENGSFVESTILRTFSARKTGTVSVIVPADMSGNGFRVRLLSTNPALTGPDNGSNITINEMPAIEPIANQTYCANTMTANTPFIGNTTNYTWLNDNPSIGLAASGSGTSIPSFTVINSGSSEQLAHVRVRAVSSQGCESKAAGFRITVNPVPTISPVGPIVRCPNVLVPALTFSGTVPGTTYRWTNSNTTVGLGASGVNTVPAFVTFNPSLVSPNLAQVTVVPTSPARCVGAPLVYPIFVVTCGGGGVANGDGQRAALDAQVTVGPNPTRGTVRIVYGGTATQLVVTVLNASGTPALAPFSFTGTTATADLGSLRPGTYYVQVSEPRSGASMSRIVVKF</sequence>
<keyword evidence="3" id="KW-1185">Reference proteome</keyword>
<evidence type="ECO:0000313" key="3">
    <source>
        <dbReference type="Proteomes" id="UP001501725"/>
    </source>
</evidence>
<dbReference type="Proteomes" id="UP001501725">
    <property type="component" value="Unassembled WGS sequence"/>
</dbReference>
<reference evidence="3" key="1">
    <citation type="journal article" date="2019" name="Int. J. Syst. Evol. Microbiol.">
        <title>The Global Catalogue of Microorganisms (GCM) 10K type strain sequencing project: providing services to taxonomists for standard genome sequencing and annotation.</title>
        <authorList>
            <consortium name="The Broad Institute Genomics Platform"/>
            <consortium name="The Broad Institute Genome Sequencing Center for Infectious Disease"/>
            <person name="Wu L."/>
            <person name="Ma J."/>
        </authorList>
    </citation>
    <scope>NUCLEOTIDE SEQUENCE [LARGE SCALE GENOMIC DNA]</scope>
    <source>
        <strain evidence="3">JCM 17919</strain>
    </source>
</reference>
<evidence type="ECO:0000256" key="1">
    <source>
        <dbReference type="SAM" id="SignalP"/>
    </source>
</evidence>
<gene>
    <name evidence="2" type="ORF">GCM10023184_04510</name>
</gene>
<proteinExistence type="predicted"/>
<keyword evidence="1" id="KW-0732">Signal</keyword>
<protein>
    <recommendedName>
        <fullName evidence="4">T9SS type A sorting domain-containing protein</fullName>
    </recommendedName>
</protein>
<dbReference type="EMBL" id="BAABGY010000001">
    <property type="protein sequence ID" value="GAA4319650.1"/>
    <property type="molecule type" value="Genomic_DNA"/>
</dbReference>
<accession>A0ABP8G8N0</accession>
<organism evidence="2 3">
    <name type="scientific">Flaviaesturariibacter amylovorans</name>
    <dbReference type="NCBI Taxonomy" id="1084520"/>
    <lineage>
        <taxon>Bacteria</taxon>
        <taxon>Pseudomonadati</taxon>
        <taxon>Bacteroidota</taxon>
        <taxon>Chitinophagia</taxon>
        <taxon>Chitinophagales</taxon>
        <taxon>Chitinophagaceae</taxon>
        <taxon>Flaviaestuariibacter</taxon>
    </lineage>
</organism>
<feature type="signal peptide" evidence="1">
    <location>
        <begin position="1"/>
        <end position="16"/>
    </location>
</feature>
<evidence type="ECO:0000313" key="2">
    <source>
        <dbReference type="EMBL" id="GAA4319650.1"/>
    </source>
</evidence>
<name>A0ABP8G8N0_9BACT</name>